<name>A0A084H277_METID</name>
<dbReference type="OrthoDB" id="9814017at2"/>
<dbReference type="PROSITE" id="PS51831">
    <property type="entry name" value="HD"/>
    <property type="match status" value="1"/>
</dbReference>
<dbReference type="STRING" id="246786.GS18_0201570"/>
<dbReference type="SUPFAM" id="SSF109604">
    <property type="entry name" value="HD-domain/PDEase-like"/>
    <property type="match status" value="1"/>
</dbReference>
<evidence type="ECO:0000259" key="1">
    <source>
        <dbReference type="PROSITE" id="PS51831"/>
    </source>
</evidence>
<sequence>MLIKDSIYGEVRIDGVLKELIMSGPLQRLKGIHQGGAGYLVNEKWNVTRYDHSVGVMLLIRMLGGTLEEQIAGLLHDVSHTAFSHVADYVFENRDEDYHEIIFRSVIESSEIPSILEKYRFDYRDILLDDSQWQLLEQPAPDLCADRMDYTLRDMFEYGVISSDEVSWFLEKVTLAEGKIAVKDIQSAEWFVKTYYQEVIDFFMDPLNIYANDILSRALKAAMSKGFITRDDFLEDDEELMSQLRAVNDREVKELISKLHAHVRVMENELEYDLHQKNKVRIIDPLTYDGADIRRASVLSEKVKTMTSEALKKALSGVYVKILSDKKERHAI</sequence>
<dbReference type="SMART" id="SM00471">
    <property type="entry name" value="HDc"/>
    <property type="match status" value="1"/>
</dbReference>
<organism evidence="2 3">
    <name type="scientific">Metabacillus indicus</name>
    <name type="common">Bacillus indicus</name>
    <dbReference type="NCBI Taxonomy" id="246786"/>
    <lineage>
        <taxon>Bacteria</taxon>
        <taxon>Bacillati</taxon>
        <taxon>Bacillota</taxon>
        <taxon>Bacilli</taxon>
        <taxon>Bacillales</taxon>
        <taxon>Bacillaceae</taxon>
        <taxon>Metabacillus</taxon>
    </lineage>
</organism>
<proteinExistence type="predicted"/>
<dbReference type="GO" id="GO:0006203">
    <property type="term" value="P:dGTP catabolic process"/>
    <property type="evidence" value="ECO:0007669"/>
    <property type="project" value="TreeGrafter"/>
</dbReference>
<evidence type="ECO:0000313" key="3">
    <source>
        <dbReference type="Proteomes" id="UP000028549"/>
    </source>
</evidence>
<dbReference type="GO" id="GO:0008832">
    <property type="term" value="F:dGTPase activity"/>
    <property type="evidence" value="ECO:0007669"/>
    <property type="project" value="TreeGrafter"/>
</dbReference>
<dbReference type="PANTHER" id="PTHR11373:SF41">
    <property type="entry name" value="METAL-DEPENDENT PHOSPHOHYDROLASE"/>
    <property type="match status" value="1"/>
</dbReference>
<feature type="domain" description="HD" evidence="1">
    <location>
        <begin position="49"/>
        <end position="151"/>
    </location>
</feature>
<dbReference type="Pfam" id="PF01966">
    <property type="entry name" value="HD"/>
    <property type="match status" value="1"/>
</dbReference>
<reference evidence="2 3" key="1">
    <citation type="journal article" date="2005" name="Int. J. Syst. Evol. Microbiol.">
        <title>Bacillus cibi sp. nov., isolated from jeotgal, a traditional Korean fermented seafood.</title>
        <authorList>
            <person name="Yoon J.H."/>
            <person name="Lee C.H."/>
            <person name="Oh T.K."/>
        </authorList>
    </citation>
    <scope>NUCLEOTIDE SEQUENCE [LARGE SCALE GENOMIC DNA]</scope>
    <source>
        <strain evidence="2 3">DSM 16189</strain>
    </source>
</reference>
<dbReference type="InterPro" id="IPR006674">
    <property type="entry name" value="HD_domain"/>
</dbReference>
<dbReference type="AlphaFoldDB" id="A0A084H277"/>
<dbReference type="Proteomes" id="UP000028549">
    <property type="component" value="Unassembled WGS sequence"/>
</dbReference>
<dbReference type="Gene3D" id="1.10.3210.10">
    <property type="entry name" value="Hypothetical protein af1432"/>
    <property type="match status" value="1"/>
</dbReference>
<evidence type="ECO:0000313" key="2">
    <source>
        <dbReference type="EMBL" id="KEZ53689.1"/>
    </source>
</evidence>
<dbReference type="EMBL" id="JNVC02000001">
    <property type="protein sequence ID" value="KEZ53689.1"/>
    <property type="molecule type" value="Genomic_DNA"/>
</dbReference>
<gene>
    <name evidence="2" type="ORF">GS18_0201570</name>
</gene>
<dbReference type="InterPro" id="IPR003607">
    <property type="entry name" value="HD/PDEase_dom"/>
</dbReference>
<accession>A0A084H277</accession>
<dbReference type="RefSeq" id="WP_029565295.1">
    <property type="nucleotide sequence ID" value="NZ_JNVC02000001.1"/>
</dbReference>
<dbReference type="InterPro" id="IPR050135">
    <property type="entry name" value="dGTPase-like"/>
</dbReference>
<dbReference type="CDD" id="cd00077">
    <property type="entry name" value="HDc"/>
    <property type="match status" value="1"/>
</dbReference>
<dbReference type="FunFam" id="1.10.3210.10:FF:000026">
    <property type="entry name" value="Metal-dependent phosphohydrolase"/>
    <property type="match status" value="1"/>
</dbReference>
<keyword evidence="3" id="KW-1185">Reference proteome</keyword>
<dbReference type="PANTHER" id="PTHR11373">
    <property type="entry name" value="DEOXYNUCLEOSIDE TRIPHOSPHATE TRIPHOSPHOHYDROLASE"/>
    <property type="match status" value="1"/>
</dbReference>
<comment type="caution">
    <text evidence="2">The sequence shown here is derived from an EMBL/GenBank/DDBJ whole genome shotgun (WGS) entry which is preliminary data.</text>
</comment>
<protein>
    <recommendedName>
        <fullName evidence="1">HD domain-containing protein</fullName>
    </recommendedName>
</protein>